<dbReference type="Pfam" id="PF04101">
    <property type="entry name" value="Glyco_tran_28_C"/>
    <property type="match status" value="1"/>
</dbReference>
<gene>
    <name evidence="7" type="ORF">H9712_09815</name>
</gene>
<proteinExistence type="inferred from homology"/>
<evidence type="ECO:0000256" key="1">
    <source>
        <dbReference type="ARBA" id="ARBA00004370"/>
    </source>
</evidence>
<dbReference type="GO" id="GO:0016758">
    <property type="term" value="F:hexosyltransferase activity"/>
    <property type="evidence" value="ECO:0007669"/>
    <property type="project" value="InterPro"/>
</dbReference>
<dbReference type="EMBL" id="DWXO01000091">
    <property type="protein sequence ID" value="HJB81274.1"/>
    <property type="molecule type" value="Genomic_DNA"/>
</dbReference>
<evidence type="ECO:0000313" key="8">
    <source>
        <dbReference type="Proteomes" id="UP000823921"/>
    </source>
</evidence>
<dbReference type="SUPFAM" id="SSF53756">
    <property type="entry name" value="UDP-Glycosyltransferase/glycogen phosphorylase"/>
    <property type="match status" value="1"/>
</dbReference>
<dbReference type="AlphaFoldDB" id="A0A9D2SC06"/>
<dbReference type="GO" id="GO:0009247">
    <property type="term" value="P:glycolipid biosynthetic process"/>
    <property type="evidence" value="ECO:0007669"/>
    <property type="project" value="InterPro"/>
</dbReference>
<name>A0A9D2SC06_9FIRM</name>
<keyword evidence="3" id="KW-0328">Glycosyltransferase</keyword>
<feature type="domain" description="Glycosyl transferase family 28 C-terminal" evidence="5">
    <location>
        <begin position="221"/>
        <end position="335"/>
    </location>
</feature>
<evidence type="ECO:0000256" key="3">
    <source>
        <dbReference type="ARBA" id="ARBA00022676"/>
    </source>
</evidence>
<dbReference type="InterPro" id="IPR009695">
    <property type="entry name" value="Diacylglyc_glucosyltr_N"/>
</dbReference>
<organism evidence="7 8">
    <name type="scientific">Candidatus Flavonifractor intestinigallinarum</name>
    <dbReference type="NCBI Taxonomy" id="2838586"/>
    <lineage>
        <taxon>Bacteria</taxon>
        <taxon>Bacillati</taxon>
        <taxon>Bacillota</taxon>
        <taxon>Clostridia</taxon>
        <taxon>Eubacteriales</taxon>
        <taxon>Oscillospiraceae</taxon>
        <taxon>Flavonifractor</taxon>
    </lineage>
</organism>
<dbReference type="PANTHER" id="PTHR43025:SF3">
    <property type="entry name" value="MONOGALACTOSYLDIACYLGLYCEROL SYNTHASE 1, CHLOROPLASTIC"/>
    <property type="match status" value="1"/>
</dbReference>
<comment type="caution">
    <text evidence="7">The sequence shown here is derived from an EMBL/GenBank/DDBJ whole genome shotgun (WGS) entry which is preliminary data.</text>
</comment>
<feature type="domain" description="Diacylglycerol glucosyltransferase N-terminal" evidence="6">
    <location>
        <begin position="14"/>
        <end position="176"/>
    </location>
</feature>
<evidence type="ECO:0000313" key="7">
    <source>
        <dbReference type="EMBL" id="HJB81274.1"/>
    </source>
</evidence>
<reference evidence="7" key="1">
    <citation type="journal article" date="2021" name="PeerJ">
        <title>Extensive microbial diversity within the chicken gut microbiome revealed by metagenomics and culture.</title>
        <authorList>
            <person name="Gilroy R."/>
            <person name="Ravi A."/>
            <person name="Getino M."/>
            <person name="Pursley I."/>
            <person name="Horton D.L."/>
            <person name="Alikhan N.F."/>
            <person name="Baker D."/>
            <person name="Gharbi K."/>
            <person name="Hall N."/>
            <person name="Watson M."/>
            <person name="Adriaenssens E.M."/>
            <person name="Foster-Nyarko E."/>
            <person name="Jarju S."/>
            <person name="Secka A."/>
            <person name="Antonio M."/>
            <person name="Oren A."/>
            <person name="Chaudhuri R.R."/>
            <person name="La Ragione R."/>
            <person name="Hildebrand F."/>
            <person name="Pallen M.J."/>
        </authorList>
    </citation>
    <scope>NUCLEOTIDE SEQUENCE</scope>
    <source>
        <strain evidence="7">CHK192-8294</strain>
    </source>
</reference>
<dbReference type="Pfam" id="PF06925">
    <property type="entry name" value="MGDG_synth"/>
    <property type="match status" value="1"/>
</dbReference>
<dbReference type="Gene3D" id="3.40.50.2000">
    <property type="entry name" value="Glycogen Phosphorylase B"/>
    <property type="match status" value="1"/>
</dbReference>
<evidence type="ECO:0000259" key="6">
    <source>
        <dbReference type="Pfam" id="PF06925"/>
    </source>
</evidence>
<dbReference type="PANTHER" id="PTHR43025">
    <property type="entry name" value="MONOGALACTOSYLDIACYLGLYCEROL SYNTHASE"/>
    <property type="match status" value="1"/>
</dbReference>
<evidence type="ECO:0000256" key="2">
    <source>
        <dbReference type="ARBA" id="ARBA00006962"/>
    </source>
</evidence>
<comment type="subcellular location">
    <subcellularLocation>
        <location evidence="1">Membrane</location>
    </subcellularLocation>
</comment>
<dbReference type="Proteomes" id="UP000823921">
    <property type="component" value="Unassembled WGS sequence"/>
</dbReference>
<evidence type="ECO:0000259" key="5">
    <source>
        <dbReference type="Pfam" id="PF04101"/>
    </source>
</evidence>
<comment type="similarity">
    <text evidence="2">Belongs to the glycosyltransferase 28 family.</text>
</comment>
<keyword evidence="4" id="KW-0808">Transferase</keyword>
<dbReference type="InterPro" id="IPR007235">
    <property type="entry name" value="Glyco_trans_28_C"/>
</dbReference>
<accession>A0A9D2SC06</accession>
<protein>
    <submittedName>
        <fullName evidence="7">UDP-diphospho-muramoylpentapeptide beta-N-acetylglucosaminyltransferase</fullName>
    </submittedName>
</protein>
<evidence type="ECO:0000256" key="4">
    <source>
        <dbReference type="ARBA" id="ARBA00022679"/>
    </source>
</evidence>
<dbReference type="InterPro" id="IPR050519">
    <property type="entry name" value="Glycosyltransf_28_UgtP"/>
</dbReference>
<reference evidence="7" key="2">
    <citation type="submission" date="2021-04" db="EMBL/GenBank/DDBJ databases">
        <authorList>
            <person name="Gilroy R."/>
        </authorList>
    </citation>
    <scope>NUCLEOTIDE SEQUENCE</scope>
    <source>
        <strain evidence="7">CHK192-8294</strain>
    </source>
</reference>
<sequence>MNILIVTGKFGMGHWSASLSLRQQLLRAFPEAQVEVMDLIAYTNHNYESMYKWFNVLVTRGSGLFNLYYKFTQNKDSDERPLNDEQCPDRVEELFERKRPDVIIATHPICARIVARWKKETGSSLPMVTCVTDLTSHSEWIHRVTDCYLVGTQEIKERLVSKGVNRDIIYVTGIPVRAEFKLPVHRGDRQERNLLIMGGGLGMMPRKDSFYEALDTMPGVHTTIITGRNQKLYDRLVGKYENIRVIGFTDRVYEYMAWADLVLTKPGGITMFESIFSELPILAWEPFLEQEKNNARFLVKRGLGRVAAKESDECLAAIRELIYDDDTLADMSARMHALKEQLEQESVTHILARLTAGRGVCA</sequence>
<dbReference type="GO" id="GO:0016020">
    <property type="term" value="C:membrane"/>
    <property type="evidence" value="ECO:0007669"/>
    <property type="project" value="UniProtKB-SubCell"/>
</dbReference>